<dbReference type="Gene3D" id="1.10.3450.10">
    <property type="entry name" value="TTHA0068-like"/>
    <property type="match status" value="1"/>
</dbReference>
<dbReference type="Pfam" id="PF03745">
    <property type="entry name" value="DUF309"/>
    <property type="match status" value="1"/>
</dbReference>
<feature type="region of interest" description="Disordered" evidence="1">
    <location>
        <begin position="15"/>
        <end position="42"/>
    </location>
</feature>
<dbReference type="Proteomes" id="UP001085076">
    <property type="component" value="Miscellaneous, Linkage group lg04"/>
</dbReference>
<organism evidence="2 3">
    <name type="scientific">Dioscorea zingiberensis</name>
    <dbReference type="NCBI Taxonomy" id="325984"/>
    <lineage>
        <taxon>Eukaryota</taxon>
        <taxon>Viridiplantae</taxon>
        <taxon>Streptophyta</taxon>
        <taxon>Embryophyta</taxon>
        <taxon>Tracheophyta</taxon>
        <taxon>Spermatophyta</taxon>
        <taxon>Magnoliopsida</taxon>
        <taxon>Liliopsida</taxon>
        <taxon>Dioscoreales</taxon>
        <taxon>Dioscoreaceae</taxon>
        <taxon>Dioscorea</taxon>
    </lineage>
</organism>
<dbReference type="SUPFAM" id="SSF140663">
    <property type="entry name" value="TTHA0068-like"/>
    <property type="match status" value="1"/>
</dbReference>
<comment type="caution">
    <text evidence="2">The sequence shown here is derived from an EMBL/GenBank/DDBJ whole genome shotgun (WGS) entry which is preliminary data.</text>
</comment>
<dbReference type="PANTHER" id="PTHR34796:SF1">
    <property type="entry name" value="EXPRESSED PROTEIN"/>
    <property type="match status" value="1"/>
</dbReference>
<dbReference type="EMBL" id="JAGGNH010000004">
    <property type="protein sequence ID" value="KAJ0975409.1"/>
    <property type="molecule type" value="Genomic_DNA"/>
</dbReference>
<gene>
    <name evidence="2" type="ORF">J5N97_017374</name>
</gene>
<dbReference type="OrthoDB" id="2020115at2759"/>
<evidence type="ECO:0000256" key="1">
    <source>
        <dbReference type="SAM" id="MobiDB-lite"/>
    </source>
</evidence>
<reference evidence="2" key="1">
    <citation type="submission" date="2021-03" db="EMBL/GenBank/DDBJ databases">
        <authorList>
            <person name="Li Z."/>
            <person name="Yang C."/>
        </authorList>
    </citation>
    <scope>NUCLEOTIDE SEQUENCE</scope>
    <source>
        <strain evidence="2">Dzin_1.0</strain>
        <tissue evidence="2">Leaf</tissue>
    </source>
</reference>
<evidence type="ECO:0000313" key="2">
    <source>
        <dbReference type="EMBL" id="KAJ0975409.1"/>
    </source>
</evidence>
<name>A0A9D5HGA3_9LILI</name>
<keyword evidence="3" id="KW-1185">Reference proteome</keyword>
<evidence type="ECO:0000313" key="3">
    <source>
        <dbReference type="Proteomes" id="UP001085076"/>
    </source>
</evidence>
<proteinExistence type="predicted"/>
<evidence type="ECO:0008006" key="4">
    <source>
        <dbReference type="Google" id="ProtNLM"/>
    </source>
</evidence>
<dbReference type="InterPro" id="IPR023203">
    <property type="entry name" value="TTHA0068_sf"/>
</dbReference>
<protein>
    <recommendedName>
        <fullName evidence="4">DUF309 domain-containing protein</fullName>
    </recommendedName>
</protein>
<dbReference type="AlphaFoldDB" id="A0A9D5HGA3"/>
<dbReference type="PANTHER" id="PTHR34796">
    <property type="entry name" value="EXPRESSED PROTEIN"/>
    <property type="match status" value="1"/>
</dbReference>
<dbReference type="InterPro" id="IPR005500">
    <property type="entry name" value="DUF309"/>
</dbReference>
<sequence>MTSTSRYVPALIPLRRQLPPRPSAQPSISGPSRANLRPTRPDPVRIRYRHLGSGPVDDLPSDGEGAPSFDLAVSLFNAGDYYRCHDYIEELWYDSEEPVRTLLHGILQCAVGLHHLFSQNHRGAMMELGEGLCKLRKMDFEDGPFQEFEKEVSGVLEFVYQTQKELAACSDDLCLAMDGSETSYQLLGSFAAGQLLYNLDINSNGVPCIIFCHDNYNAADKPLQVKVPTLHATEEHLKACEYK</sequence>
<accession>A0A9D5HGA3</accession>
<reference evidence="2" key="2">
    <citation type="journal article" date="2022" name="Hortic Res">
        <title>The genome of Dioscorea zingiberensis sheds light on the biosynthesis, origin and evolution of the medicinally important diosgenin saponins.</title>
        <authorList>
            <person name="Li Y."/>
            <person name="Tan C."/>
            <person name="Li Z."/>
            <person name="Guo J."/>
            <person name="Li S."/>
            <person name="Chen X."/>
            <person name="Wang C."/>
            <person name="Dai X."/>
            <person name="Yang H."/>
            <person name="Song W."/>
            <person name="Hou L."/>
            <person name="Xu J."/>
            <person name="Tong Z."/>
            <person name="Xu A."/>
            <person name="Yuan X."/>
            <person name="Wang W."/>
            <person name="Yang Q."/>
            <person name="Chen L."/>
            <person name="Sun Z."/>
            <person name="Wang K."/>
            <person name="Pan B."/>
            <person name="Chen J."/>
            <person name="Bao Y."/>
            <person name="Liu F."/>
            <person name="Qi X."/>
            <person name="Gang D.R."/>
            <person name="Wen J."/>
            <person name="Li J."/>
        </authorList>
    </citation>
    <scope>NUCLEOTIDE SEQUENCE</scope>
    <source>
        <strain evidence="2">Dzin_1.0</strain>
    </source>
</reference>